<dbReference type="RefSeq" id="WP_127764626.1">
    <property type="nucleotide sequence ID" value="NZ_SADE01000001.1"/>
</dbReference>
<dbReference type="Gene3D" id="3.90.1720.10">
    <property type="entry name" value="endopeptidase domain like (from Nostoc punctiforme)"/>
    <property type="match status" value="1"/>
</dbReference>
<keyword evidence="2" id="KW-0645">Protease</keyword>
<dbReference type="InterPro" id="IPR000064">
    <property type="entry name" value="NLP_P60_dom"/>
</dbReference>
<dbReference type="AlphaFoldDB" id="A0A3S3US25"/>
<evidence type="ECO:0000259" key="5">
    <source>
        <dbReference type="PROSITE" id="PS51935"/>
    </source>
</evidence>
<reference evidence="7" key="1">
    <citation type="submission" date="2019-01" db="EMBL/GenBank/DDBJ databases">
        <title>Gri0909 isolated from a small marine red alga.</title>
        <authorList>
            <person name="Kim J."/>
            <person name="Jeong S.E."/>
            <person name="Jeon C.O."/>
        </authorList>
    </citation>
    <scope>NUCLEOTIDE SEQUENCE [LARGE SCALE GENOMIC DNA]</scope>
    <source>
        <strain evidence="7">Gri0909</strain>
    </source>
</reference>
<evidence type="ECO:0000256" key="3">
    <source>
        <dbReference type="ARBA" id="ARBA00022801"/>
    </source>
</evidence>
<dbReference type="PANTHER" id="PTHR47359:SF3">
    <property type="entry name" value="NLP_P60 DOMAIN-CONTAINING PROTEIN-RELATED"/>
    <property type="match status" value="1"/>
</dbReference>
<dbReference type="InterPro" id="IPR051794">
    <property type="entry name" value="PG_Endopeptidase_C40"/>
</dbReference>
<dbReference type="GO" id="GO:0006508">
    <property type="term" value="P:proteolysis"/>
    <property type="evidence" value="ECO:0007669"/>
    <property type="project" value="UniProtKB-KW"/>
</dbReference>
<dbReference type="SUPFAM" id="SSF54001">
    <property type="entry name" value="Cysteine proteinases"/>
    <property type="match status" value="1"/>
</dbReference>
<keyword evidence="7" id="KW-1185">Reference proteome</keyword>
<dbReference type="Pfam" id="PF00877">
    <property type="entry name" value="NLPC_P60"/>
    <property type="match status" value="1"/>
</dbReference>
<comment type="caution">
    <text evidence="6">The sequence shown here is derived from an EMBL/GenBank/DDBJ whole genome shotgun (WGS) entry which is preliminary data.</text>
</comment>
<evidence type="ECO:0000256" key="2">
    <source>
        <dbReference type="ARBA" id="ARBA00022670"/>
    </source>
</evidence>
<comment type="similarity">
    <text evidence="1">Belongs to the peptidase C40 family.</text>
</comment>
<dbReference type="Proteomes" id="UP000287447">
    <property type="component" value="Unassembled WGS sequence"/>
</dbReference>
<evidence type="ECO:0000256" key="1">
    <source>
        <dbReference type="ARBA" id="ARBA00007074"/>
    </source>
</evidence>
<dbReference type="Gene3D" id="2.30.30.40">
    <property type="entry name" value="SH3 Domains"/>
    <property type="match status" value="1"/>
</dbReference>
<dbReference type="EMBL" id="SADE01000001">
    <property type="protein sequence ID" value="RVU39255.1"/>
    <property type="molecule type" value="Genomic_DNA"/>
</dbReference>
<gene>
    <name evidence="6" type="ORF">EOI86_08440</name>
</gene>
<accession>A0A3S3US25</accession>
<dbReference type="InterPro" id="IPR038765">
    <property type="entry name" value="Papain-like_cys_pep_sf"/>
</dbReference>
<keyword evidence="4" id="KW-0788">Thiol protease</keyword>
<dbReference type="InterPro" id="IPR041382">
    <property type="entry name" value="SH3_16"/>
</dbReference>
<evidence type="ECO:0000313" key="7">
    <source>
        <dbReference type="Proteomes" id="UP000287447"/>
    </source>
</evidence>
<dbReference type="OrthoDB" id="9813368at2"/>
<dbReference type="PROSITE" id="PS51935">
    <property type="entry name" value="NLPC_P60"/>
    <property type="match status" value="1"/>
</dbReference>
<proteinExistence type="inferred from homology"/>
<dbReference type="GO" id="GO:0008234">
    <property type="term" value="F:cysteine-type peptidase activity"/>
    <property type="evidence" value="ECO:0007669"/>
    <property type="project" value="UniProtKB-KW"/>
</dbReference>
<organism evidence="6 7">
    <name type="scientific">Hwanghaeella grinnelliae</name>
    <dbReference type="NCBI Taxonomy" id="2500179"/>
    <lineage>
        <taxon>Bacteria</taxon>
        <taxon>Pseudomonadati</taxon>
        <taxon>Pseudomonadota</taxon>
        <taxon>Alphaproteobacteria</taxon>
        <taxon>Rhodospirillales</taxon>
        <taxon>Rhodospirillaceae</taxon>
        <taxon>Hwanghaeella</taxon>
    </lineage>
</organism>
<keyword evidence="3" id="KW-0378">Hydrolase</keyword>
<sequence>MSLDKRLHAYRDDLAESALEGQVAARRYTTGEEGRIVTAVAPLRRQPRPGAPLDTELLFGEDVTVLDRTDGWAWIKSKRDDYVGYIPTGSVGPVGPPATHRMAALRGFVFPRPDLKAPPVMTIHLGSRLTVTGESGRYSELAGGGYVYSDYLRPIDTLEDDPIAVALKFMNAPYLWGGRSSLGLDCSALVQLSWQACGIECPRDTDMQFDRFGTLINYDGDENSLRRGDLVFWKGHIGIWIDQDRFLHSNASDMMVAMAPLAFTADRIASKGEGPITGIRRPPMPTKTDT</sequence>
<name>A0A3S3US25_9PROT</name>
<feature type="domain" description="NlpC/P60" evidence="5">
    <location>
        <begin position="156"/>
        <end position="283"/>
    </location>
</feature>
<protein>
    <submittedName>
        <fullName evidence="6">Peptidase P60</fullName>
    </submittedName>
</protein>
<dbReference type="Pfam" id="PF18348">
    <property type="entry name" value="SH3_16"/>
    <property type="match status" value="1"/>
</dbReference>
<dbReference type="PANTHER" id="PTHR47359">
    <property type="entry name" value="PEPTIDOGLYCAN DL-ENDOPEPTIDASE CWLO"/>
    <property type="match status" value="1"/>
</dbReference>
<evidence type="ECO:0000256" key="4">
    <source>
        <dbReference type="ARBA" id="ARBA00022807"/>
    </source>
</evidence>
<evidence type="ECO:0000313" key="6">
    <source>
        <dbReference type="EMBL" id="RVU39255.1"/>
    </source>
</evidence>